<feature type="compositionally biased region" description="Basic and acidic residues" evidence="1">
    <location>
        <begin position="915"/>
        <end position="930"/>
    </location>
</feature>
<evidence type="ECO:0000256" key="1">
    <source>
        <dbReference type="SAM" id="MobiDB-lite"/>
    </source>
</evidence>
<feature type="non-terminal residue" evidence="2">
    <location>
        <position position="1121"/>
    </location>
</feature>
<feature type="region of interest" description="Disordered" evidence="1">
    <location>
        <begin position="31"/>
        <end position="65"/>
    </location>
</feature>
<feature type="compositionally biased region" description="Polar residues" evidence="1">
    <location>
        <begin position="35"/>
        <end position="44"/>
    </location>
</feature>
<sequence length="1121" mass="127148">PFLLVAGYEHYPLVVYNPPICYPEYPLSRTKRHSTGSLTESTSPHTEEASQDLSQSGGENTGTGPELNHVYNVIYPGYYYNGICNPNVTSNGQAATEPRKIKKKRRRKVSKTVNQDETTSSEDCYSSDEVITQVENRVQAPKKPLPSSSVDQTIADAVTDAGSNKSNDGTCNIQNAEVETENVRLENDVGDLQRRLEEDKEVVPEEPPSTTEGSPSKDEASVNRISQEEPQSSLPEDRTPIVDQSRSIDQDKDDKNLELERNQEVSDNNQTPTQETIDANQKEVPLQTQINAAHTNHPGNLAKSSKFNLNAEEFIPRAFRTMEHIPLDQNLQFINIHPNFVPLPLINHSLNELNPPPPFNPPFLPPGIPLNFMPADPKMIPNFINFVPNHFVQHPKNFEENRTTQNKVEESKNKNETTEKPKEDVDNVETKEEPKTVEEKQENEVKEVEKVENIEKAKSLAYKTEVDIAKIVSKLEEAAKEQKLCENRRQNYRSPSKFNKTPRQRFNSPYQTDYKQENYRQNYEKRRPRRFETKSNEHPEVKPIEPTPTNRNETTTVKVDGQPQSDLKTKTEPKDTPSAIAKNQEEDRRYSPRHQNYKNINSPRKYINNYNNRVPKNTKTTQDIHQQLSRSAPTTENYSDTLKKPSNYSKSCPRFQKYASNRSTVTTPQNKVPSTIKLDQTEKELLTNKTPILNRTSQWISVSSKKKRKSRSTNEDGTEITNEESDLPTKLEENVPEILELDKIEVIKELLTIPLLESKAEDLESCTKIEYIIEIITKSEATSQIRTTSTNDIPMTEQIQLKDVQDIEKELLRGNIEETTTEQEDAAREVPQTKSNESPPIQTHLKPSSAKETQKKKTKKAGSKNNTKRIIILDPDVSKKEIQKVNKPKEIPKAKVAKVPQETEIAAPKVPEIVPKVEETKNEPLEKETSLESAVLAPLEEPAEILTTPDKKKSKKKKKQNKSNLSTSIPSISSSSTTLNNMDDSYDFLLDTTALVDEKTNVEVSEEFDKMIQKGLFGNLEEKIRSLNVSVDDDFFKSLSLKPRNQSTPEKGFIKATNFTTILNNTNSLPKKSLLDSTDKIDIDFSKIKLPDYEPQPSTSRSGNFLGNVIESETGPPIKDE</sequence>
<feature type="compositionally biased region" description="Basic residues" evidence="1">
    <location>
        <begin position="100"/>
        <end position="110"/>
    </location>
</feature>
<gene>
    <name evidence="2" type="ORF">AMK59_8029</name>
</gene>
<feature type="compositionally biased region" description="Polar residues" evidence="1">
    <location>
        <begin position="111"/>
        <end position="125"/>
    </location>
</feature>
<reference evidence="2 3" key="1">
    <citation type="submission" date="2015-09" db="EMBL/GenBank/DDBJ databases">
        <title>Draft genome of the scarab beetle Oryctes borbonicus.</title>
        <authorList>
            <person name="Meyer J.M."/>
            <person name="Markov G.V."/>
            <person name="Baskaran P."/>
            <person name="Herrmann M."/>
            <person name="Sommer R.J."/>
            <person name="Roedelsperger C."/>
        </authorList>
    </citation>
    <scope>NUCLEOTIDE SEQUENCE [LARGE SCALE GENOMIC DNA]</scope>
    <source>
        <strain evidence="2">OB123</strain>
        <tissue evidence="2">Whole animal</tissue>
    </source>
</reference>
<feature type="region of interest" description="Disordered" evidence="1">
    <location>
        <begin position="160"/>
        <end position="275"/>
    </location>
</feature>
<feature type="region of interest" description="Disordered" evidence="1">
    <location>
        <begin position="1090"/>
        <end position="1121"/>
    </location>
</feature>
<feature type="compositionally biased region" description="Polar residues" evidence="1">
    <location>
        <begin position="1096"/>
        <end position="1105"/>
    </location>
</feature>
<feature type="compositionally biased region" description="Polar residues" evidence="1">
    <location>
        <begin position="265"/>
        <end position="275"/>
    </location>
</feature>
<proteinExistence type="predicted"/>
<keyword evidence="3" id="KW-1185">Reference proteome</keyword>
<comment type="caution">
    <text evidence="2">The sequence shown here is derived from an EMBL/GenBank/DDBJ whole genome shotgun (WGS) entry which is preliminary data.</text>
</comment>
<name>A0A0T6AVG5_9SCAR</name>
<feature type="compositionally biased region" description="Polar residues" evidence="1">
    <location>
        <begin position="223"/>
        <end position="234"/>
    </location>
</feature>
<feature type="compositionally biased region" description="Basic residues" evidence="1">
    <location>
        <begin position="952"/>
        <end position="961"/>
    </location>
</feature>
<feature type="compositionally biased region" description="Polar residues" evidence="1">
    <location>
        <begin position="161"/>
        <end position="177"/>
    </location>
</feature>
<feature type="region of interest" description="Disordered" evidence="1">
    <location>
        <begin position="814"/>
        <end position="869"/>
    </location>
</feature>
<dbReference type="OrthoDB" id="8197936at2759"/>
<organism evidence="2 3">
    <name type="scientific">Oryctes borbonicus</name>
    <dbReference type="NCBI Taxonomy" id="1629725"/>
    <lineage>
        <taxon>Eukaryota</taxon>
        <taxon>Metazoa</taxon>
        <taxon>Ecdysozoa</taxon>
        <taxon>Arthropoda</taxon>
        <taxon>Hexapoda</taxon>
        <taxon>Insecta</taxon>
        <taxon>Pterygota</taxon>
        <taxon>Neoptera</taxon>
        <taxon>Endopterygota</taxon>
        <taxon>Coleoptera</taxon>
        <taxon>Polyphaga</taxon>
        <taxon>Scarabaeiformia</taxon>
        <taxon>Scarabaeidae</taxon>
        <taxon>Dynastinae</taxon>
        <taxon>Oryctes</taxon>
    </lineage>
</organism>
<feature type="compositionally biased region" description="Polar residues" evidence="1">
    <location>
        <begin position="492"/>
        <end position="513"/>
    </location>
</feature>
<feature type="compositionally biased region" description="Polar residues" evidence="1">
    <location>
        <begin position="832"/>
        <end position="841"/>
    </location>
</feature>
<evidence type="ECO:0000313" key="2">
    <source>
        <dbReference type="EMBL" id="KRT78964.1"/>
    </source>
</evidence>
<feature type="compositionally biased region" description="Low complexity" evidence="1">
    <location>
        <begin position="962"/>
        <end position="977"/>
    </location>
</feature>
<feature type="compositionally biased region" description="Basic and acidic residues" evidence="1">
    <location>
        <begin position="235"/>
        <end position="264"/>
    </location>
</feature>
<feature type="region of interest" description="Disordered" evidence="1">
    <location>
        <begin position="90"/>
        <end position="125"/>
    </location>
</feature>
<feature type="region of interest" description="Disordered" evidence="1">
    <location>
        <begin position="486"/>
        <end position="652"/>
    </location>
</feature>
<feature type="region of interest" description="Disordered" evidence="1">
    <location>
        <begin position="915"/>
        <end position="977"/>
    </location>
</feature>
<feature type="region of interest" description="Disordered" evidence="1">
    <location>
        <begin position="703"/>
        <end position="728"/>
    </location>
</feature>
<feature type="region of interest" description="Disordered" evidence="1">
    <location>
        <begin position="397"/>
        <end position="445"/>
    </location>
</feature>
<dbReference type="Proteomes" id="UP000051574">
    <property type="component" value="Unassembled WGS sequence"/>
</dbReference>
<feature type="compositionally biased region" description="Basic and acidic residues" evidence="1">
    <location>
        <begin position="181"/>
        <end position="203"/>
    </location>
</feature>
<dbReference type="EMBL" id="LJIG01022739">
    <property type="protein sequence ID" value="KRT78964.1"/>
    <property type="molecule type" value="Genomic_DNA"/>
</dbReference>
<feature type="compositionally biased region" description="Acidic residues" evidence="1">
    <location>
        <begin position="716"/>
        <end position="726"/>
    </location>
</feature>
<protein>
    <submittedName>
        <fullName evidence="2">Uncharacterized protein</fullName>
    </submittedName>
</protein>
<feature type="compositionally biased region" description="Polar residues" evidence="1">
    <location>
        <begin position="597"/>
        <end position="650"/>
    </location>
</feature>
<feature type="non-terminal residue" evidence="2">
    <location>
        <position position="1"/>
    </location>
</feature>
<dbReference type="AlphaFoldDB" id="A0A0T6AVG5"/>
<feature type="compositionally biased region" description="Basic and acidic residues" evidence="1">
    <location>
        <begin position="514"/>
        <end position="543"/>
    </location>
</feature>
<evidence type="ECO:0000313" key="3">
    <source>
        <dbReference type="Proteomes" id="UP000051574"/>
    </source>
</evidence>
<feature type="compositionally biased region" description="Low complexity" evidence="1">
    <location>
        <begin position="547"/>
        <end position="556"/>
    </location>
</feature>
<accession>A0A0T6AVG5</accession>